<feature type="compositionally biased region" description="Polar residues" evidence="1">
    <location>
        <begin position="132"/>
        <end position="152"/>
    </location>
</feature>
<dbReference type="EMBL" id="MN740832">
    <property type="protein sequence ID" value="QHU14184.1"/>
    <property type="molecule type" value="Genomic_DNA"/>
</dbReference>
<name>A0A6C0KDB0_9ZZZZ</name>
<dbReference type="AlphaFoldDB" id="A0A6C0KDB0"/>
<proteinExistence type="predicted"/>
<sequence length="209" mass="23845">MTVTTYTSCNLQIVLIKKSNDSSLDDQITIRKNLDLNEFEVTMKDMNQGDKVTHRLEGTTKDTVMKYLYHLLKNLSLDDDGYESIQVNVPLMPRVLFTGASLKDLYVREHLQDLLNLGLDLVEDVTKVTPSVSYPQTSSLPVTATPQRSAYATSVEPPAAPRRSSRLTRQSRYQDTQEIQHTQENSTRVGEYFSHLLNNQRHEFFDNGC</sequence>
<accession>A0A6C0KDB0</accession>
<evidence type="ECO:0000256" key="1">
    <source>
        <dbReference type="SAM" id="MobiDB-lite"/>
    </source>
</evidence>
<evidence type="ECO:0000313" key="2">
    <source>
        <dbReference type="EMBL" id="QHU14184.1"/>
    </source>
</evidence>
<organism evidence="2">
    <name type="scientific">viral metagenome</name>
    <dbReference type="NCBI Taxonomy" id="1070528"/>
    <lineage>
        <taxon>unclassified sequences</taxon>
        <taxon>metagenomes</taxon>
        <taxon>organismal metagenomes</taxon>
    </lineage>
</organism>
<feature type="region of interest" description="Disordered" evidence="1">
    <location>
        <begin position="132"/>
        <end position="187"/>
    </location>
</feature>
<reference evidence="2" key="1">
    <citation type="journal article" date="2020" name="Nature">
        <title>Giant virus diversity and host interactions through global metagenomics.</title>
        <authorList>
            <person name="Schulz F."/>
            <person name="Roux S."/>
            <person name="Paez-Espino D."/>
            <person name="Jungbluth S."/>
            <person name="Walsh D.A."/>
            <person name="Denef V.J."/>
            <person name="McMahon K.D."/>
            <person name="Konstantinidis K.T."/>
            <person name="Eloe-Fadrosh E.A."/>
            <person name="Kyrpides N.C."/>
            <person name="Woyke T."/>
        </authorList>
    </citation>
    <scope>NUCLEOTIDE SEQUENCE</scope>
    <source>
        <strain evidence="2">GVMAG-S-1101182-85</strain>
    </source>
</reference>
<feature type="compositionally biased region" description="Polar residues" evidence="1">
    <location>
        <begin position="167"/>
        <end position="187"/>
    </location>
</feature>
<protein>
    <submittedName>
        <fullName evidence="2">Uncharacterized protein</fullName>
    </submittedName>
</protein>